<gene>
    <name evidence="2" type="ORF">B0T19DRAFT_189991</name>
</gene>
<feature type="transmembrane region" description="Helical" evidence="1">
    <location>
        <begin position="96"/>
        <end position="117"/>
    </location>
</feature>
<dbReference type="Proteomes" id="UP001286456">
    <property type="component" value="Unassembled WGS sequence"/>
</dbReference>
<evidence type="ECO:0000313" key="3">
    <source>
        <dbReference type="Proteomes" id="UP001286456"/>
    </source>
</evidence>
<organism evidence="2 3">
    <name type="scientific">Cercophora scortea</name>
    <dbReference type="NCBI Taxonomy" id="314031"/>
    <lineage>
        <taxon>Eukaryota</taxon>
        <taxon>Fungi</taxon>
        <taxon>Dikarya</taxon>
        <taxon>Ascomycota</taxon>
        <taxon>Pezizomycotina</taxon>
        <taxon>Sordariomycetes</taxon>
        <taxon>Sordariomycetidae</taxon>
        <taxon>Sordariales</taxon>
        <taxon>Lasiosphaeriaceae</taxon>
        <taxon>Cercophora</taxon>
    </lineage>
</organism>
<sequence>MPPTHTPQRRAGSVCGSLLLSTYLNGTARRGKKKGLNWEQIDDIRASRPCAARDGSSRDGRRVCVRACGAVAKPDGKRTQTTGWPRTGGRTQSGKVRVHCVLWPSFLPAFMVLNFILGKQPGTSVRTGASHLTLRDLLRLLLEKGFGDSKKGK</sequence>
<name>A0AAE0INT0_9PEZI</name>
<protein>
    <submittedName>
        <fullName evidence="2">Uncharacterized protein</fullName>
    </submittedName>
</protein>
<keyword evidence="1" id="KW-0472">Membrane</keyword>
<keyword evidence="1" id="KW-1133">Transmembrane helix</keyword>
<evidence type="ECO:0000313" key="2">
    <source>
        <dbReference type="EMBL" id="KAK3328402.1"/>
    </source>
</evidence>
<evidence type="ECO:0000256" key="1">
    <source>
        <dbReference type="SAM" id="Phobius"/>
    </source>
</evidence>
<accession>A0AAE0INT0</accession>
<keyword evidence="1" id="KW-0812">Transmembrane</keyword>
<dbReference type="EMBL" id="JAUEPO010000003">
    <property type="protein sequence ID" value="KAK3328402.1"/>
    <property type="molecule type" value="Genomic_DNA"/>
</dbReference>
<comment type="caution">
    <text evidence="2">The sequence shown here is derived from an EMBL/GenBank/DDBJ whole genome shotgun (WGS) entry which is preliminary data.</text>
</comment>
<reference evidence="2" key="1">
    <citation type="journal article" date="2023" name="Mol. Phylogenet. Evol.">
        <title>Genome-scale phylogeny and comparative genomics of the fungal order Sordariales.</title>
        <authorList>
            <person name="Hensen N."/>
            <person name="Bonometti L."/>
            <person name="Westerberg I."/>
            <person name="Brannstrom I.O."/>
            <person name="Guillou S."/>
            <person name="Cros-Aarteil S."/>
            <person name="Calhoun S."/>
            <person name="Haridas S."/>
            <person name="Kuo A."/>
            <person name="Mondo S."/>
            <person name="Pangilinan J."/>
            <person name="Riley R."/>
            <person name="LaButti K."/>
            <person name="Andreopoulos B."/>
            <person name="Lipzen A."/>
            <person name="Chen C."/>
            <person name="Yan M."/>
            <person name="Daum C."/>
            <person name="Ng V."/>
            <person name="Clum A."/>
            <person name="Steindorff A."/>
            <person name="Ohm R.A."/>
            <person name="Martin F."/>
            <person name="Silar P."/>
            <person name="Natvig D.O."/>
            <person name="Lalanne C."/>
            <person name="Gautier V."/>
            <person name="Ament-Velasquez S.L."/>
            <person name="Kruys A."/>
            <person name="Hutchinson M.I."/>
            <person name="Powell A.J."/>
            <person name="Barry K."/>
            <person name="Miller A.N."/>
            <person name="Grigoriev I.V."/>
            <person name="Debuchy R."/>
            <person name="Gladieux P."/>
            <person name="Hiltunen Thoren M."/>
            <person name="Johannesson H."/>
        </authorList>
    </citation>
    <scope>NUCLEOTIDE SEQUENCE</scope>
    <source>
        <strain evidence="2">SMH4131-1</strain>
    </source>
</reference>
<proteinExistence type="predicted"/>
<keyword evidence="3" id="KW-1185">Reference proteome</keyword>
<reference evidence="2" key="2">
    <citation type="submission" date="2023-06" db="EMBL/GenBank/DDBJ databases">
        <authorList>
            <consortium name="Lawrence Berkeley National Laboratory"/>
            <person name="Haridas S."/>
            <person name="Hensen N."/>
            <person name="Bonometti L."/>
            <person name="Westerberg I."/>
            <person name="Brannstrom I.O."/>
            <person name="Guillou S."/>
            <person name="Cros-Aarteil S."/>
            <person name="Calhoun S."/>
            <person name="Kuo A."/>
            <person name="Mondo S."/>
            <person name="Pangilinan J."/>
            <person name="Riley R."/>
            <person name="Labutti K."/>
            <person name="Andreopoulos B."/>
            <person name="Lipzen A."/>
            <person name="Chen C."/>
            <person name="Yanf M."/>
            <person name="Daum C."/>
            <person name="Ng V."/>
            <person name="Clum A."/>
            <person name="Steindorff A."/>
            <person name="Ohm R."/>
            <person name="Martin F."/>
            <person name="Silar P."/>
            <person name="Natvig D."/>
            <person name="Lalanne C."/>
            <person name="Gautier V."/>
            <person name="Ament-Velasquez S.L."/>
            <person name="Kruys A."/>
            <person name="Hutchinson M.I."/>
            <person name="Powell A.J."/>
            <person name="Barry K."/>
            <person name="Miller A.N."/>
            <person name="Grigoriev I.V."/>
            <person name="Debuchy R."/>
            <person name="Gladieux P."/>
            <person name="Thoren M.H."/>
            <person name="Johannesson H."/>
        </authorList>
    </citation>
    <scope>NUCLEOTIDE SEQUENCE</scope>
    <source>
        <strain evidence="2">SMH4131-1</strain>
    </source>
</reference>
<dbReference type="AlphaFoldDB" id="A0AAE0INT0"/>